<evidence type="ECO:0000313" key="2">
    <source>
        <dbReference type="Proteomes" id="UP000264820"/>
    </source>
</evidence>
<dbReference type="Ensembl" id="ENSHCOT00000011787.1">
    <property type="protein sequence ID" value="ENSHCOP00000001625.1"/>
    <property type="gene ID" value="ENSHCOG00000002614.1"/>
</dbReference>
<dbReference type="AlphaFoldDB" id="A0A3Q2XBI5"/>
<sequence>TACSGTAKQIYLEMWEEARAAREKPCSVGRRCELHTGISDPGFQPATAEPSPPPLTTQTIGLKCKAPVTNDLIQSFVYKKHLESYPESKKVEIYQNKTSLCAKYTFTKTKHILSASTAGKASPTISTESCTPNHLSSQSCDSPLPFELRTSSSLFPALISGERQTSLILPTCQSDIMEGKKGHACLSTWRKKGPWLRTNLKFSG</sequence>
<protein>
    <submittedName>
        <fullName evidence="1">Uncharacterized protein</fullName>
    </submittedName>
</protein>
<evidence type="ECO:0000313" key="1">
    <source>
        <dbReference type="Ensembl" id="ENSHCOP00000001625.1"/>
    </source>
</evidence>
<reference evidence="1" key="2">
    <citation type="submission" date="2025-09" db="UniProtKB">
        <authorList>
            <consortium name="Ensembl"/>
        </authorList>
    </citation>
    <scope>IDENTIFICATION</scope>
</reference>
<accession>A0A3Q2XBI5</accession>
<keyword evidence="2" id="KW-1185">Reference proteome</keyword>
<name>A0A3Q2XBI5_HIPCM</name>
<dbReference type="Proteomes" id="UP000264820">
    <property type="component" value="Unplaced"/>
</dbReference>
<organism evidence="1 2">
    <name type="scientific">Hippocampus comes</name>
    <name type="common">Tiger tail seahorse</name>
    <dbReference type="NCBI Taxonomy" id="109280"/>
    <lineage>
        <taxon>Eukaryota</taxon>
        <taxon>Metazoa</taxon>
        <taxon>Chordata</taxon>
        <taxon>Craniata</taxon>
        <taxon>Vertebrata</taxon>
        <taxon>Euteleostomi</taxon>
        <taxon>Actinopterygii</taxon>
        <taxon>Neopterygii</taxon>
        <taxon>Teleostei</taxon>
        <taxon>Neoteleostei</taxon>
        <taxon>Acanthomorphata</taxon>
        <taxon>Syngnathiaria</taxon>
        <taxon>Syngnathiformes</taxon>
        <taxon>Syngnathoidei</taxon>
        <taxon>Syngnathidae</taxon>
        <taxon>Hippocampus</taxon>
    </lineage>
</organism>
<reference evidence="1" key="1">
    <citation type="submission" date="2025-08" db="UniProtKB">
        <authorList>
            <consortium name="Ensembl"/>
        </authorList>
    </citation>
    <scope>IDENTIFICATION</scope>
</reference>
<proteinExistence type="predicted"/>